<accession>A0A834ZBL2</accession>
<dbReference type="GO" id="GO:0004860">
    <property type="term" value="F:protein kinase inhibitor activity"/>
    <property type="evidence" value="ECO:0007669"/>
    <property type="project" value="UniProtKB-KW"/>
</dbReference>
<proteinExistence type="predicted"/>
<gene>
    <name evidence="4" type="ORF">HHK36_011263</name>
</gene>
<evidence type="ECO:0000256" key="3">
    <source>
        <dbReference type="SAM" id="MobiDB-lite"/>
    </source>
</evidence>
<dbReference type="OrthoDB" id="662905at2759"/>
<feature type="region of interest" description="Disordered" evidence="3">
    <location>
        <begin position="22"/>
        <end position="56"/>
    </location>
</feature>
<dbReference type="AlphaFoldDB" id="A0A834ZBL2"/>
<dbReference type="PANTHER" id="PTHR33142">
    <property type="entry name" value="CYCLIN-DEPENDENT PROTEIN KINASE INHIBITOR SMR13"/>
    <property type="match status" value="1"/>
</dbReference>
<dbReference type="OMA" id="IPAIMTC"/>
<keyword evidence="2" id="KW-0131">Cell cycle</keyword>
<sequence length="109" mass="12528">MSTDLEFQHGLPVIRLPPIKVRGRRSSDVTEEDGGDNECQTPNSDEHKIPAIQSCPPAPQKKRRVVLCKRKLSELQFFEIKGREKVDSFFRSSFELPYNMTSNGIKRPR</sequence>
<dbReference type="InterPro" id="IPR040389">
    <property type="entry name" value="SMR"/>
</dbReference>
<keyword evidence="1" id="KW-0649">Protein kinase inhibitor</keyword>
<evidence type="ECO:0000256" key="2">
    <source>
        <dbReference type="ARBA" id="ARBA00023306"/>
    </source>
</evidence>
<organism evidence="4 5">
    <name type="scientific">Tetracentron sinense</name>
    <name type="common">Spur-leaf</name>
    <dbReference type="NCBI Taxonomy" id="13715"/>
    <lineage>
        <taxon>Eukaryota</taxon>
        <taxon>Viridiplantae</taxon>
        <taxon>Streptophyta</taxon>
        <taxon>Embryophyta</taxon>
        <taxon>Tracheophyta</taxon>
        <taxon>Spermatophyta</taxon>
        <taxon>Magnoliopsida</taxon>
        <taxon>Trochodendrales</taxon>
        <taxon>Trochodendraceae</taxon>
        <taxon>Tetracentron</taxon>
    </lineage>
</organism>
<keyword evidence="5" id="KW-1185">Reference proteome</keyword>
<dbReference type="PANTHER" id="PTHR33142:SF89">
    <property type="entry name" value="CYCLIN-DEPENDENT PROTEIN KINASE INHIBITOR SMR2"/>
    <property type="match status" value="1"/>
</dbReference>
<protein>
    <submittedName>
        <fullName evidence="4">Uncharacterized protein</fullName>
    </submittedName>
</protein>
<evidence type="ECO:0000313" key="5">
    <source>
        <dbReference type="Proteomes" id="UP000655225"/>
    </source>
</evidence>
<reference evidence="4 5" key="1">
    <citation type="submission" date="2020-04" db="EMBL/GenBank/DDBJ databases">
        <title>Plant Genome Project.</title>
        <authorList>
            <person name="Zhang R.-G."/>
        </authorList>
    </citation>
    <scope>NUCLEOTIDE SEQUENCE [LARGE SCALE GENOMIC DNA]</scope>
    <source>
        <strain evidence="4">YNK0</strain>
        <tissue evidence="4">Leaf</tissue>
    </source>
</reference>
<evidence type="ECO:0000313" key="4">
    <source>
        <dbReference type="EMBL" id="KAF8403166.1"/>
    </source>
</evidence>
<dbReference type="EMBL" id="JABCRI010000007">
    <property type="protein sequence ID" value="KAF8403166.1"/>
    <property type="molecule type" value="Genomic_DNA"/>
</dbReference>
<comment type="caution">
    <text evidence="4">The sequence shown here is derived from an EMBL/GenBank/DDBJ whole genome shotgun (WGS) entry which is preliminary data.</text>
</comment>
<name>A0A834ZBL2_TETSI</name>
<dbReference type="Proteomes" id="UP000655225">
    <property type="component" value="Unassembled WGS sequence"/>
</dbReference>
<evidence type="ECO:0000256" key="1">
    <source>
        <dbReference type="ARBA" id="ARBA00023013"/>
    </source>
</evidence>
<dbReference type="GO" id="GO:0032875">
    <property type="term" value="P:regulation of DNA endoreduplication"/>
    <property type="evidence" value="ECO:0007669"/>
    <property type="project" value="InterPro"/>
</dbReference>